<evidence type="ECO:0000259" key="8">
    <source>
        <dbReference type="PROSITE" id="PS50893"/>
    </source>
</evidence>
<dbReference type="GO" id="GO:0005524">
    <property type="term" value="F:ATP binding"/>
    <property type="evidence" value="ECO:0007669"/>
    <property type="project" value="UniProtKB-KW"/>
</dbReference>
<dbReference type="InterPro" id="IPR003593">
    <property type="entry name" value="AAA+_ATPase"/>
</dbReference>
<keyword evidence="3" id="KW-0547">Nucleotide-binding</keyword>
<dbReference type="CDD" id="cd03228">
    <property type="entry name" value="ABCC_MRP_Like"/>
    <property type="match status" value="1"/>
</dbReference>
<keyword evidence="5 7" id="KW-1133">Transmembrane helix</keyword>
<evidence type="ECO:0000256" key="2">
    <source>
        <dbReference type="ARBA" id="ARBA00022692"/>
    </source>
</evidence>
<accession>A0A6L5YV05</accession>
<feature type="transmembrane region" description="Helical" evidence="7">
    <location>
        <begin position="246"/>
        <end position="268"/>
    </location>
</feature>
<protein>
    <submittedName>
        <fullName evidence="10">ABC transporter ATP-binding protein</fullName>
    </submittedName>
</protein>
<dbReference type="PROSITE" id="PS00211">
    <property type="entry name" value="ABC_TRANSPORTER_1"/>
    <property type="match status" value="1"/>
</dbReference>
<evidence type="ECO:0000256" key="3">
    <source>
        <dbReference type="ARBA" id="ARBA00022741"/>
    </source>
</evidence>
<dbReference type="PANTHER" id="PTHR24221">
    <property type="entry name" value="ATP-BINDING CASSETTE SUB-FAMILY B"/>
    <property type="match status" value="1"/>
</dbReference>
<feature type="transmembrane region" description="Helical" evidence="7">
    <location>
        <begin position="139"/>
        <end position="158"/>
    </location>
</feature>
<comment type="caution">
    <text evidence="10">The sequence shown here is derived from an EMBL/GenBank/DDBJ whole genome shotgun (WGS) entry which is preliminary data.</text>
</comment>
<dbReference type="SMART" id="SM00382">
    <property type="entry name" value="AAA"/>
    <property type="match status" value="1"/>
</dbReference>
<gene>
    <name evidence="10" type="ORF">FYJ75_12340</name>
</gene>
<dbReference type="Pfam" id="PF00005">
    <property type="entry name" value="ABC_tran"/>
    <property type="match status" value="1"/>
</dbReference>
<keyword evidence="4 10" id="KW-0067">ATP-binding</keyword>
<feature type="transmembrane region" description="Helical" evidence="7">
    <location>
        <begin position="274"/>
        <end position="295"/>
    </location>
</feature>
<dbReference type="Gene3D" id="3.40.50.300">
    <property type="entry name" value="P-loop containing nucleotide triphosphate hydrolases"/>
    <property type="match status" value="1"/>
</dbReference>
<dbReference type="GO" id="GO:0016887">
    <property type="term" value="F:ATP hydrolysis activity"/>
    <property type="evidence" value="ECO:0007669"/>
    <property type="project" value="InterPro"/>
</dbReference>
<feature type="transmembrane region" description="Helical" evidence="7">
    <location>
        <begin position="63"/>
        <end position="83"/>
    </location>
</feature>
<dbReference type="RefSeq" id="WP_154430740.1">
    <property type="nucleotide sequence ID" value="NZ_VUNI01000025.1"/>
</dbReference>
<reference evidence="10 11" key="1">
    <citation type="submission" date="2019-08" db="EMBL/GenBank/DDBJ databases">
        <title>In-depth cultivation of the pig gut microbiome towards novel bacterial diversity and tailored functional studies.</title>
        <authorList>
            <person name="Wylensek D."/>
            <person name="Hitch T.C.A."/>
            <person name="Clavel T."/>
        </authorList>
    </citation>
    <scope>NUCLEOTIDE SEQUENCE [LARGE SCALE GENOMIC DNA]</scope>
    <source>
        <strain evidence="10 11">MUC/MUC-530-WT-4D</strain>
    </source>
</reference>
<dbReference type="InterPro" id="IPR003439">
    <property type="entry name" value="ABC_transporter-like_ATP-bd"/>
</dbReference>
<dbReference type="CDD" id="cd07346">
    <property type="entry name" value="ABC_6TM_exporters"/>
    <property type="match status" value="1"/>
</dbReference>
<evidence type="ECO:0000259" key="9">
    <source>
        <dbReference type="PROSITE" id="PS50929"/>
    </source>
</evidence>
<dbReference type="SUPFAM" id="SSF90123">
    <property type="entry name" value="ABC transporter transmembrane region"/>
    <property type="match status" value="1"/>
</dbReference>
<keyword evidence="6 7" id="KW-0472">Membrane</keyword>
<name>A0A6L5YV05_9FIRM</name>
<dbReference type="InterPro" id="IPR036640">
    <property type="entry name" value="ABC1_TM_sf"/>
</dbReference>
<dbReference type="InterPro" id="IPR017871">
    <property type="entry name" value="ABC_transporter-like_CS"/>
</dbReference>
<dbReference type="Proteomes" id="UP000474024">
    <property type="component" value="Unassembled WGS sequence"/>
</dbReference>
<feature type="transmembrane region" description="Helical" evidence="7">
    <location>
        <begin position="164"/>
        <end position="185"/>
    </location>
</feature>
<organism evidence="10 11">
    <name type="scientific">Roseburia porci</name>
    <dbReference type="NCBI Taxonomy" id="2605790"/>
    <lineage>
        <taxon>Bacteria</taxon>
        <taxon>Bacillati</taxon>
        <taxon>Bacillota</taxon>
        <taxon>Clostridia</taxon>
        <taxon>Lachnospirales</taxon>
        <taxon>Lachnospiraceae</taxon>
        <taxon>Roseburia</taxon>
    </lineage>
</organism>
<dbReference type="PANTHER" id="PTHR24221:SF654">
    <property type="entry name" value="ATP-BINDING CASSETTE SUB-FAMILY B MEMBER 6"/>
    <property type="match status" value="1"/>
</dbReference>
<dbReference type="GO" id="GO:0034040">
    <property type="term" value="F:ATPase-coupled lipid transmembrane transporter activity"/>
    <property type="evidence" value="ECO:0007669"/>
    <property type="project" value="TreeGrafter"/>
</dbReference>
<evidence type="ECO:0000256" key="1">
    <source>
        <dbReference type="ARBA" id="ARBA00004651"/>
    </source>
</evidence>
<dbReference type="PROSITE" id="PS50893">
    <property type="entry name" value="ABC_TRANSPORTER_2"/>
    <property type="match status" value="1"/>
</dbReference>
<keyword evidence="11" id="KW-1185">Reference proteome</keyword>
<dbReference type="InterPro" id="IPR011527">
    <property type="entry name" value="ABC1_TM_dom"/>
</dbReference>
<dbReference type="PROSITE" id="PS50929">
    <property type="entry name" value="ABC_TM1F"/>
    <property type="match status" value="1"/>
</dbReference>
<dbReference type="SUPFAM" id="SSF52540">
    <property type="entry name" value="P-loop containing nucleoside triphosphate hydrolases"/>
    <property type="match status" value="1"/>
</dbReference>
<dbReference type="AlphaFoldDB" id="A0A6L5YV05"/>
<dbReference type="Pfam" id="PF00664">
    <property type="entry name" value="ABC_membrane"/>
    <property type="match status" value="1"/>
</dbReference>
<dbReference type="GO" id="GO:0005886">
    <property type="term" value="C:plasma membrane"/>
    <property type="evidence" value="ECO:0007669"/>
    <property type="project" value="UniProtKB-SubCell"/>
</dbReference>
<feature type="domain" description="ABC transmembrane type-1" evidence="9">
    <location>
        <begin position="24"/>
        <end position="306"/>
    </location>
</feature>
<comment type="subcellular location">
    <subcellularLocation>
        <location evidence="1">Cell membrane</location>
        <topology evidence="1">Multi-pass membrane protein</topology>
    </subcellularLocation>
</comment>
<keyword evidence="2 7" id="KW-0812">Transmembrane</keyword>
<evidence type="ECO:0000256" key="5">
    <source>
        <dbReference type="ARBA" id="ARBA00022989"/>
    </source>
</evidence>
<dbReference type="InterPro" id="IPR027417">
    <property type="entry name" value="P-loop_NTPase"/>
</dbReference>
<evidence type="ECO:0000313" key="11">
    <source>
        <dbReference type="Proteomes" id="UP000474024"/>
    </source>
</evidence>
<dbReference type="InterPro" id="IPR039421">
    <property type="entry name" value="Type_1_exporter"/>
</dbReference>
<evidence type="ECO:0000256" key="4">
    <source>
        <dbReference type="ARBA" id="ARBA00022840"/>
    </source>
</evidence>
<dbReference type="EMBL" id="VUNI01000025">
    <property type="protein sequence ID" value="MST75769.1"/>
    <property type="molecule type" value="Genomic_DNA"/>
</dbReference>
<dbReference type="GO" id="GO:0140359">
    <property type="term" value="F:ABC-type transporter activity"/>
    <property type="evidence" value="ECO:0007669"/>
    <property type="project" value="InterPro"/>
</dbReference>
<proteinExistence type="predicted"/>
<feature type="domain" description="ABC transporter" evidence="8">
    <location>
        <begin position="337"/>
        <end position="569"/>
    </location>
</feature>
<evidence type="ECO:0000313" key="10">
    <source>
        <dbReference type="EMBL" id="MST75769.1"/>
    </source>
</evidence>
<evidence type="ECO:0000256" key="7">
    <source>
        <dbReference type="SAM" id="Phobius"/>
    </source>
</evidence>
<sequence length="571" mass="62947">MKQKPLKKQLIEQFYHKNKLFFTIAIIASLLTGSLNLILSWLIQQLIDAASGSSGCFTLKTLTLISIGFIFLCIGSLLLDYISEPQYIEKAIRQYKDLAFQKLTQKGIASFSDETTATYLSALTNDATSIENDYISQQFTLITKFVMFVGSLGMMLWYSPLMTAISAGLTILPLAASVMTGNKLAPAERKVSDRNKDFTSSLTDCLTGFTVVKSFQAEKEIFQLFAGNNQTLEKEKFHRRRIKNMVSMIGATTGIFAQLGVFIVGTYLSVAGHGLTPGTVIMFVNLMGFLVDPIAELPGLLASRKAAKGLIGKLADALEQNNEKDGGTDIHTLTDGIRLSHVSFGYEENKEILHDISTTLEAGKSYAIVGGSGSGKSTLLNLLMASNSNYSGEIRFDHTELREISSSSLYRLISIIQQNVFVFNASIRDNITMFRNFPKDAIHSAIDHAHLNTLMEKRGDQYLCGENGKGLSGGEKQRISIARSLLKNSAVLFADEVTAALDPQTAYQVSSDILDLKGITRVVITHSLDEALLKRYDRILVMKDGSLTEQGTFDELMAKKDYFYALYTVVQ</sequence>
<evidence type="ECO:0000256" key="6">
    <source>
        <dbReference type="ARBA" id="ARBA00023136"/>
    </source>
</evidence>
<feature type="transmembrane region" description="Helical" evidence="7">
    <location>
        <begin position="20"/>
        <end position="43"/>
    </location>
</feature>
<dbReference type="Gene3D" id="1.20.1560.10">
    <property type="entry name" value="ABC transporter type 1, transmembrane domain"/>
    <property type="match status" value="1"/>
</dbReference>